<feature type="domain" description="PARP catalytic" evidence="6">
    <location>
        <begin position="221"/>
        <end position="448"/>
    </location>
</feature>
<evidence type="ECO:0000259" key="6">
    <source>
        <dbReference type="PROSITE" id="PS51059"/>
    </source>
</evidence>
<dbReference type="Pfam" id="PF12174">
    <property type="entry name" value="RST"/>
    <property type="match status" value="1"/>
</dbReference>
<dbReference type="EMBL" id="OX465079">
    <property type="protein sequence ID" value="CAI9274773.1"/>
    <property type="molecule type" value="Genomic_DNA"/>
</dbReference>
<reference evidence="8" key="1">
    <citation type="submission" date="2023-04" db="EMBL/GenBank/DDBJ databases">
        <authorList>
            <person name="Vijverberg K."/>
            <person name="Xiong W."/>
            <person name="Schranz E."/>
        </authorList>
    </citation>
    <scope>NUCLEOTIDE SEQUENCE</scope>
</reference>
<dbReference type="GO" id="GO:0003950">
    <property type="term" value="F:NAD+ poly-ADP-ribosyltransferase activity"/>
    <property type="evidence" value="ECO:0007669"/>
    <property type="project" value="InterPro"/>
</dbReference>
<dbReference type="PANTHER" id="PTHR32263">
    <property type="entry name" value="INACTIVE POLY [ADP-RIBOSE] POLYMERASE SRO4-RELATED"/>
    <property type="match status" value="1"/>
</dbReference>
<evidence type="ECO:0000313" key="8">
    <source>
        <dbReference type="EMBL" id="CAI9274773.1"/>
    </source>
</evidence>
<evidence type="ECO:0000313" key="9">
    <source>
        <dbReference type="Proteomes" id="UP001177003"/>
    </source>
</evidence>
<dbReference type="Gene3D" id="3.90.228.10">
    <property type="match status" value="1"/>
</dbReference>
<dbReference type="InterPro" id="IPR057823">
    <property type="entry name" value="WWE_RCD1"/>
</dbReference>
<gene>
    <name evidence="8" type="ORF">LSALG_LOCUS14828</name>
</gene>
<evidence type="ECO:0000256" key="3">
    <source>
        <dbReference type="ARBA" id="ARBA00023016"/>
    </source>
</evidence>
<accession>A0AA35YIZ0</accession>
<feature type="domain" description="WWE" evidence="5">
    <location>
        <begin position="63"/>
        <end position="152"/>
    </location>
</feature>
<dbReference type="SUPFAM" id="SSF56399">
    <property type="entry name" value="ADP-ribosylation"/>
    <property type="match status" value="1"/>
</dbReference>
<keyword evidence="9" id="KW-1185">Reference proteome</keyword>
<evidence type="ECO:0000256" key="2">
    <source>
        <dbReference type="ARBA" id="ARBA00022473"/>
    </source>
</evidence>
<protein>
    <recommendedName>
        <fullName evidence="10">Poly [ADP-ribose] polymerase</fullName>
    </recommendedName>
</protein>
<name>A0AA35YIZ0_LACSI</name>
<sequence length="562" mass="63002">MASKWVKVSDNNTGSRVIVTSKRKHLLSQIARSSNRALGVVRPGFASILNKNLKRKRENNNNSFKSTCSSSSKILLKNYSNFMKSGLPQRVLFSEGGQWNDFSQDVIDLVKEHFMAKTTAFEVKFNGRQLMLDVLHMNELDLKNGARKPIAWIDEKGSCFFPDNYEIQKDSEIEIDPEIKLHVEIELNEISNNRLEECVEESNVKRVKFDQEGQTKNHLDAKADQCVEKIQIDEEDAASPTLDQETVRNMFIKSQSQSQSQGLKVDIIEVKKCCGGIMESKLDLFHAQAEITKKVRGNANVRYGWFASPVGSTSTTTKGVYGLGHDGLKLGRYGYGVHFTAVDSAHNSEDIICDVDEKGVEIQIQCMVLCRVILGNMEVVLPGSKQFYPSDECFDCGVDNLENPNHFVVWNMNMNTHIYPEYTLTFKMSPSHTAQAGNLIIERSRVDMSKLTTQPPHGPLMIDSSPLKLGKNEMQFQSGKASPMSLEKVGSVGSSTSRAPNSPWMPFSKLFEAISDKVAPADMKLVRILYDSLRGKKTSREEFIKKLRSIVGDEILSSFLAS</sequence>
<keyword evidence="3" id="KW-0346">Stress response</keyword>
<dbReference type="AlphaFoldDB" id="A0AA35YIZ0"/>
<evidence type="ECO:0000259" key="5">
    <source>
        <dbReference type="PROSITE" id="PS50918"/>
    </source>
</evidence>
<evidence type="ECO:0000256" key="1">
    <source>
        <dbReference type="ARBA" id="ARBA00004123"/>
    </source>
</evidence>
<dbReference type="InterPro" id="IPR004170">
    <property type="entry name" value="WWE_dom"/>
</dbReference>
<evidence type="ECO:0000259" key="7">
    <source>
        <dbReference type="PROSITE" id="PS51879"/>
    </source>
</evidence>
<evidence type="ECO:0000256" key="4">
    <source>
        <dbReference type="ARBA" id="ARBA00023242"/>
    </source>
</evidence>
<comment type="subcellular location">
    <subcellularLocation>
        <location evidence="1">Nucleus</location>
    </subcellularLocation>
</comment>
<keyword evidence="4" id="KW-0539">Nucleus</keyword>
<dbReference type="Proteomes" id="UP001177003">
    <property type="component" value="Chromosome 3"/>
</dbReference>
<proteinExistence type="predicted"/>
<dbReference type="PROSITE" id="PS50918">
    <property type="entry name" value="WWE"/>
    <property type="match status" value="1"/>
</dbReference>
<organism evidence="8 9">
    <name type="scientific">Lactuca saligna</name>
    <name type="common">Willowleaf lettuce</name>
    <dbReference type="NCBI Taxonomy" id="75948"/>
    <lineage>
        <taxon>Eukaryota</taxon>
        <taxon>Viridiplantae</taxon>
        <taxon>Streptophyta</taxon>
        <taxon>Embryophyta</taxon>
        <taxon>Tracheophyta</taxon>
        <taxon>Spermatophyta</taxon>
        <taxon>Magnoliopsida</taxon>
        <taxon>eudicotyledons</taxon>
        <taxon>Gunneridae</taxon>
        <taxon>Pentapetalae</taxon>
        <taxon>asterids</taxon>
        <taxon>campanulids</taxon>
        <taxon>Asterales</taxon>
        <taxon>Asteraceae</taxon>
        <taxon>Cichorioideae</taxon>
        <taxon>Cichorieae</taxon>
        <taxon>Lactucinae</taxon>
        <taxon>Lactuca</taxon>
    </lineage>
</organism>
<dbReference type="PROSITE" id="PS51059">
    <property type="entry name" value="PARP_CATALYTIC"/>
    <property type="match status" value="1"/>
</dbReference>
<keyword evidence="2" id="KW-0217">Developmental protein</keyword>
<dbReference type="InterPro" id="IPR044964">
    <property type="entry name" value="RCD1/SRO1-5"/>
</dbReference>
<dbReference type="Pfam" id="PF23467">
    <property type="entry name" value="WWE_5"/>
    <property type="match status" value="1"/>
</dbReference>
<dbReference type="InterPro" id="IPR022003">
    <property type="entry name" value="RST"/>
</dbReference>
<feature type="domain" description="RST" evidence="7">
    <location>
        <begin position="498"/>
        <end position="562"/>
    </location>
</feature>
<dbReference type="GO" id="GO:0005634">
    <property type="term" value="C:nucleus"/>
    <property type="evidence" value="ECO:0007669"/>
    <property type="project" value="UniProtKB-SubCell"/>
</dbReference>
<dbReference type="InterPro" id="IPR012317">
    <property type="entry name" value="Poly(ADP-ribose)pol_cat_dom"/>
</dbReference>
<dbReference type="PANTHER" id="PTHR32263:SF5">
    <property type="entry name" value="INACTIVE POLY [ADP-RIBOSE] POLYMERASE SRO1-RELATED"/>
    <property type="match status" value="1"/>
</dbReference>
<dbReference type="PROSITE" id="PS51879">
    <property type="entry name" value="RST"/>
    <property type="match status" value="1"/>
</dbReference>
<evidence type="ECO:0008006" key="10">
    <source>
        <dbReference type="Google" id="ProtNLM"/>
    </source>
</evidence>